<keyword evidence="2" id="KW-1133">Transmembrane helix</keyword>
<proteinExistence type="predicted"/>
<sequence length="97" mass="10866">MTKRDRLQLPRQAADAARAGGEAPKRPDLNHLPADINRLVPSVFPERSYLRLARDVLGSWSWTLRLCLILFVVGAVLYLVPVNQLAALVDALLHRKT</sequence>
<evidence type="ECO:0000313" key="4">
    <source>
        <dbReference type="Proteomes" id="UP000295680"/>
    </source>
</evidence>
<dbReference type="EMBL" id="SLWS01000009">
    <property type="protein sequence ID" value="TCO54145.1"/>
    <property type="molecule type" value="Genomic_DNA"/>
</dbReference>
<name>A0A4R2JJ22_9PSEU</name>
<dbReference type="Proteomes" id="UP000295680">
    <property type="component" value="Unassembled WGS sequence"/>
</dbReference>
<evidence type="ECO:0000313" key="3">
    <source>
        <dbReference type="EMBL" id="TCO54145.1"/>
    </source>
</evidence>
<keyword evidence="2" id="KW-0812">Transmembrane</keyword>
<gene>
    <name evidence="3" type="ORF">EV192_109125</name>
</gene>
<comment type="caution">
    <text evidence="3">The sequence shown here is derived from an EMBL/GenBank/DDBJ whole genome shotgun (WGS) entry which is preliminary data.</text>
</comment>
<evidence type="ECO:0000256" key="2">
    <source>
        <dbReference type="SAM" id="Phobius"/>
    </source>
</evidence>
<dbReference type="AlphaFoldDB" id="A0A4R2JJ22"/>
<organism evidence="3 4">
    <name type="scientific">Actinocrispum wychmicini</name>
    <dbReference type="NCBI Taxonomy" id="1213861"/>
    <lineage>
        <taxon>Bacteria</taxon>
        <taxon>Bacillati</taxon>
        <taxon>Actinomycetota</taxon>
        <taxon>Actinomycetes</taxon>
        <taxon>Pseudonocardiales</taxon>
        <taxon>Pseudonocardiaceae</taxon>
        <taxon>Actinocrispum</taxon>
    </lineage>
</organism>
<accession>A0A4R2JJ22</accession>
<feature type="compositionally biased region" description="Low complexity" evidence="1">
    <location>
        <begin position="9"/>
        <end position="22"/>
    </location>
</feature>
<feature type="region of interest" description="Disordered" evidence="1">
    <location>
        <begin position="1"/>
        <end position="30"/>
    </location>
</feature>
<evidence type="ECO:0000256" key="1">
    <source>
        <dbReference type="SAM" id="MobiDB-lite"/>
    </source>
</evidence>
<reference evidence="3 4" key="1">
    <citation type="submission" date="2019-03" db="EMBL/GenBank/DDBJ databases">
        <title>Genomic Encyclopedia of Type Strains, Phase IV (KMG-IV): sequencing the most valuable type-strain genomes for metagenomic binning, comparative biology and taxonomic classification.</title>
        <authorList>
            <person name="Goeker M."/>
        </authorList>
    </citation>
    <scope>NUCLEOTIDE SEQUENCE [LARGE SCALE GENOMIC DNA]</scope>
    <source>
        <strain evidence="3 4">DSM 45934</strain>
    </source>
</reference>
<keyword evidence="4" id="KW-1185">Reference proteome</keyword>
<keyword evidence="2" id="KW-0472">Membrane</keyword>
<protein>
    <submittedName>
        <fullName evidence="3">Uncharacterized protein</fullName>
    </submittedName>
</protein>
<feature type="transmembrane region" description="Helical" evidence="2">
    <location>
        <begin position="57"/>
        <end position="80"/>
    </location>
</feature>